<keyword evidence="2" id="KW-0067">ATP-binding</keyword>
<evidence type="ECO:0000256" key="1">
    <source>
        <dbReference type="ARBA" id="ARBA00022741"/>
    </source>
</evidence>
<dbReference type="PANTHER" id="PTHR42759:SF5">
    <property type="entry name" value="METHANOL DEHYDROGENASE REGULATOR"/>
    <property type="match status" value="1"/>
</dbReference>
<dbReference type="InterPro" id="IPR041628">
    <property type="entry name" value="ChlI/MoxR_AAA_lid"/>
</dbReference>
<feature type="domain" description="ATPase AAA-3" evidence="4">
    <location>
        <begin position="33"/>
        <end position="163"/>
    </location>
</feature>
<dbReference type="GO" id="GO:0016887">
    <property type="term" value="F:ATP hydrolysis activity"/>
    <property type="evidence" value="ECO:0007669"/>
    <property type="project" value="InterPro"/>
</dbReference>
<keyword evidence="1" id="KW-0547">Nucleotide-binding</keyword>
<dbReference type="Gene3D" id="3.40.50.300">
    <property type="entry name" value="P-loop containing nucleotide triphosphate hydrolases"/>
    <property type="match status" value="1"/>
</dbReference>
<dbReference type="EMBL" id="DSFP01000013">
    <property type="protein sequence ID" value="HEW45178.1"/>
    <property type="molecule type" value="Genomic_DNA"/>
</dbReference>
<sequence length="303" mass="33413">MDLEAIKSEIGKVLRGKDEVISYSLICLLSGGHLLLEDIPGVGKTTLALSMAKVLGLSFARIQFTSDLLPSDILGVSVYDQAKKNFVFKKGPIFNNLILADEINRATPKTQSALLEAMAEGKVSIDGVTYELPQPFFIIATQNPVEQYGTYPLPESQLDRFSMRLSLGYPDPETEMQIIRGENPLERVEKLKPVVKPQDILTTIDAIKRFYVSPEVAKLVVAIGQATRQHPGIVVGVSTRALIHLVNCAKALAYTKERDFIVPEDVLELAPVCLSHRIITRDGESSISLIRQIVEDIRSSLKS</sequence>
<evidence type="ECO:0000256" key="3">
    <source>
        <dbReference type="ARBA" id="ARBA00061607"/>
    </source>
</evidence>
<dbReference type="PANTHER" id="PTHR42759">
    <property type="entry name" value="MOXR FAMILY PROTEIN"/>
    <property type="match status" value="1"/>
</dbReference>
<proteinExistence type="inferred from homology"/>
<dbReference type="SUPFAM" id="SSF52540">
    <property type="entry name" value="P-loop containing nucleoside triphosphate hydrolases"/>
    <property type="match status" value="1"/>
</dbReference>
<accession>A0A7C2V2K0</accession>
<comment type="caution">
    <text evidence="6">The sequence shown here is derived from an EMBL/GenBank/DDBJ whole genome shotgun (WGS) entry which is preliminary data.</text>
</comment>
<evidence type="ECO:0000256" key="2">
    <source>
        <dbReference type="ARBA" id="ARBA00022840"/>
    </source>
</evidence>
<dbReference type="InterPro" id="IPR027417">
    <property type="entry name" value="P-loop_NTPase"/>
</dbReference>
<feature type="domain" description="ChlI/MoxR AAA lid" evidence="5">
    <location>
        <begin position="225"/>
        <end position="296"/>
    </location>
</feature>
<gene>
    <name evidence="6" type="ORF">ENO47_00655</name>
</gene>
<reference evidence="6" key="1">
    <citation type="journal article" date="2020" name="mSystems">
        <title>Genome- and Community-Level Interaction Insights into Carbon Utilization and Element Cycling Functions of Hydrothermarchaeota in Hydrothermal Sediment.</title>
        <authorList>
            <person name="Zhou Z."/>
            <person name="Liu Y."/>
            <person name="Xu W."/>
            <person name="Pan J."/>
            <person name="Luo Z.H."/>
            <person name="Li M."/>
        </authorList>
    </citation>
    <scope>NUCLEOTIDE SEQUENCE [LARGE SCALE GENOMIC DNA]</scope>
    <source>
        <strain evidence="6">SpSt-132</strain>
    </source>
</reference>
<dbReference type="FunFam" id="3.40.50.300:FF:000640">
    <property type="entry name" value="MoxR family ATPase"/>
    <property type="match status" value="1"/>
</dbReference>
<dbReference type="CDD" id="cd00009">
    <property type="entry name" value="AAA"/>
    <property type="match status" value="1"/>
</dbReference>
<dbReference type="PIRSF" id="PIRSF002849">
    <property type="entry name" value="AAA_ATPase_chaperone_MoxR_prd"/>
    <property type="match status" value="1"/>
</dbReference>
<comment type="similarity">
    <text evidence="3">Belongs to the MoxR family.</text>
</comment>
<evidence type="ECO:0000259" key="5">
    <source>
        <dbReference type="Pfam" id="PF17863"/>
    </source>
</evidence>
<dbReference type="InterPro" id="IPR050764">
    <property type="entry name" value="CbbQ/NirQ/NorQ/GpvN"/>
</dbReference>
<organism evidence="6">
    <name type="scientific">Hydrogenobacter sp</name>
    <dbReference type="NCBI Taxonomy" id="2152829"/>
    <lineage>
        <taxon>Bacteria</taxon>
        <taxon>Pseudomonadati</taxon>
        <taxon>Aquificota</taxon>
        <taxon>Aquificia</taxon>
        <taxon>Aquificales</taxon>
        <taxon>Aquificaceae</taxon>
        <taxon>Hydrogenobacter</taxon>
    </lineage>
</organism>
<name>A0A7C2V2K0_9AQUI</name>
<dbReference type="Pfam" id="PF17863">
    <property type="entry name" value="AAA_lid_2"/>
    <property type="match status" value="1"/>
</dbReference>
<evidence type="ECO:0000259" key="4">
    <source>
        <dbReference type="Pfam" id="PF07726"/>
    </source>
</evidence>
<dbReference type="Pfam" id="PF07726">
    <property type="entry name" value="AAA_3"/>
    <property type="match status" value="1"/>
</dbReference>
<dbReference type="InterPro" id="IPR011703">
    <property type="entry name" value="ATPase_AAA-3"/>
</dbReference>
<dbReference type="GO" id="GO:0005524">
    <property type="term" value="F:ATP binding"/>
    <property type="evidence" value="ECO:0007669"/>
    <property type="project" value="UniProtKB-KW"/>
</dbReference>
<evidence type="ECO:0000313" key="6">
    <source>
        <dbReference type="EMBL" id="HEW45178.1"/>
    </source>
</evidence>
<dbReference type="AlphaFoldDB" id="A0A7C2V2K0"/>
<protein>
    <submittedName>
        <fullName evidence="6">MoxR family ATPase</fullName>
    </submittedName>
</protein>
<dbReference type="Gene3D" id="1.10.8.80">
    <property type="entry name" value="Magnesium chelatase subunit I, C-Terminal domain"/>
    <property type="match status" value="1"/>
</dbReference>